<accession>A0A2S2N7U1</accession>
<evidence type="ECO:0000313" key="1">
    <source>
        <dbReference type="EMBL" id="MBY12856.1"/>
    </source>
</evidence>
<dbReference type="AlphaFoldDB" id="A0A2S2N7U1"/>
<sequence>MNNISYSILTKEKMKIGDDGTFRRSQPLDIHQQYDAFSLDGIKEHLCPIDRLQTPHTNSHQKMDHDKETLLKLNPYLTLDTDPTLDNLNFSNALSKPPHPLGTVPENCVCGVCAVSNIHVNTIKRSQSLDIHQQINALTSDEIKEQLCPIDHLQTLHTNLHQKMDHSKERLLKLSPYPILDTDPTLENLSYLNAISKSPNSLRNKVEDYTTQSMYEIEKNDRCNNVFQYHNNLGKWEKNENCTNQDELKNIDQFNYTLIKNKLNIKQLPVYCQEKIIPTVSPKPLISTNGIQKIECSYLTINNHLNNTELKDKDFVDIPNQKTLVNHVNHSHYLCKSY</sequence>
<protein>
    <submittedName>
        <fullName evidence="1">Uncharacterized protein</fullName>
    </submittedName>
</protein>
<name>A0A2S2N7U1_SCHGA</name>
<organism evidence="1">
    <name type="scientific">Schizaphis graminum</name>
    <name type="common">Green bug aphid</name>
    <dbReference type="NCBI Taxonomy" id="13262"/>
    <lineage>
        <taxon>Eukaryota</taxon>
        <taxon>Metazoa</taxon>
        <taxon>Ecdysozoa</taxon>
        <taxon>Arthropoda</taxon>
        <taxon>Hexapoda</taxon>
        <taxon>Insecta</taxon>
        <taxon>Pterygota</taxon>
        <taxon>Neoptera</taxon>
        <taxon>Paraneoptera</taxon>
        <taxon>Hemiptera</taxon>
        <taxon>Sternorrhyncha</taxon>
        <taxon>Aphidomorpha</taxon>
        <taxon>Aphidoidea</taxon>
        <taxon>Aphididae</taxon>
        <taxon>Aphidini</taxon>
        <taxon>Schizaphis</taxon>
    </lineage>
</organism>
<dbReference type="EMBL" id="GGMR01000237">
    <property type="protein sequence ID" value="MBY12856.1"/>
    <property type="molecule type" value="Transcribed_RNA"/>
</dbReference>
<gene>
    <name evidence="1" type="ORF">g.163102</name>
</gene>
<reference evidence="1" key="1">
    <citation type="submission" date="2018-04" db="EMBL/GenBank/DDBJ databases">
        <title>Transcriptome of Schizaphis graminum biotype I.</title>
        <authorList>
            <person name="Scully E.D."/>
            <person name="Geib S.M."/>
            <person name="Palmer N.A."/>
            <person name="Koch K."/>
            <person name="Bradshaw J."/>
            <person name="Heng-Moss T."/>
            <person name="Sarath G."/>
        </authorList>
    </citation>
    <scope>NUCLEOTIDE SEQUENCE</scope>
</reference>
<proteinExistence type="predicted"/>